<name>A0A4R5BEL9_9ACTN</name>
<dbReference type="AlphaFoldDB" id="A0A4R5BEL9"/>
<dbReference type="EMBL" id="SMKU01000114">
    <property type="protein sequence ID" value="TDD83280.1"/>
    <property type="molecule type" value="Genomic_DNA"/>
</dbReference>
<dbReference type="OrthoDB" id="3463488at2"/>
<evidence type="ECO:0000256" key="1">
    <source>
        <dbReference type="SAM" id="MobiDB-lite"/>
    </source>
</evidence>
<feature type="region of interest" description="Disordered" evidence="1">
    <location>
        <begin position="52"/>
        <end position="82"/>
    </location>
</feature>
<feature type="compositionally biased region" description="Basic and acidic residues" evidence="1">
    <location>
        <begin position="72"/>
        <end position="82"/>
    </location>
</feature>
<sequence>MSKYNLPPEQLAKIEHTYTTGAGEYTQVQSKHGLTQQEWNDLPEYQQRQYYYEYGKPAGSPKDPENQLPRAHTPDGKWGVEAEKGYEVDPQELRTLASNMSSKFTAWESRLKKVSKISITKANLGNVEGSQHFEELAGQSRDGFGAYLNDITLAYKSVIEKLKLTADNYENAHGQTQKTVNSVNPGGNANFK</sequence>
<organism evidence="2 3">
    <name type="scientific">Actinomadura rubrisoli</name>
    <dbReference type="NCBI Taxonomy" id="2530368"/>
    <lineage>
        <taxon>Bacteria</taxon>
        <taxon>Bacillati</taxon>
        <taxon>Actinomycetota</taxon>
        <taxon>Actinomycetes</taxon>
        <taxon>Streptosporangiales</taxon>
        <taxon>Thermomonosporaceae</taxon>
        <taxon>Actinomadura</taxon>
    </lineage>
</organism>
<evidence type="ECO:0000313" key="2">
    <source>
        <dbReference type="EMBL" id="TDD83280.1"/>
    </source>
</evidence>
<evidence type="ECO:0000313" key="3">
    <source>
        <dbReference type="Proteomes" id="UP000294513"/>
    </source>
</evidence>
<keyword evidence="3" id="KW-1185">Reference proteome</keyword>
<gene>
    <name evidence="2" type="ORF">E1298_21430</name>
</gene>
<reference evidence="2 3" key="1">
    <citation type="submission" date="2019-03" db="EMBL/GenBank/DDBJ databases">
        <title>Draft genome sequences of novel Actinobacteria.</title>
        <authorList>
            <person name="Sahin N."/>
            <person name="Ay H."/>
            <person name="Saygin H."/>
        </authorList>
    </citation>
    <scope>NUCLEOTIDE SEQUENCE [LARGE SCALE GENOMIC DNA]</scope>
    <source>
        <strain evidence="2 3">H3C3</strain>
    </source>
</reference>
<comment type="caution">
    <text evidence="2">The sequence shown here is derived from an EMBL/GenBank/DDBJ whole genome shotgun (WGS) entry which is preliminary data.</text>
</comment>
<accession>A0A4R5BEL9</accession>
<proteinExistence type="predicted"/>
<protein>
    <submittedName>
        <fullName evidence="2">Uncharacterized protein</fullName>
    </submittedName>
</protein>
<dbReference type="Proteomes" id="UP000294513">
    <property type="component" value="Unassembled WGS sequence"/>
</dbReference>
<dbReference type="RefSeq" id="WP_131895974.1">
    <property type="nucleotide sequence ID" value="NZ_SMKU01000114.1"/>
</dbReference>